<keyword evidence="3" id="KW-1185">Reference proteome</keyword>
<evidence type="ECO:0000256" key="1">
    <source>
        <dbReference type="SAM" id="MobiDB-lite"/>
    </source>
</evidence>
<sequence>MTMDKSAMADLRTPNLRLTISTLETFQGREVDVAILATIKAQDYPTSNFAFQTNRVNHGFHPRPSASGNHRRPSDNLQQ</sequence>
<dbReference type="EMBL" id="CAJFDH010000001">
    <property type="protein sequence ID" value="CAD5207059.1"/>
    <property type="molecule type" value="Genomic_DNA"/>
</dbReference>
<feature type="region of interest" description="Disordered" evidence="1">
    <location>
        <begin position="55"/>
        <end position="79"/>
    </location>
</feature>
<dbReference type="AlphaFoldDB" id="A0A811JUW0"/>
<reference evidence="2" key="1">
    <citation type="submission" date="2020-09" db="EMBL/GenBank/DDBJ databases">
        <authorList>
            <person name="Kikuchi T."/>
        </authorList>
    </citation>
    <scope>NUCLEOTIDE SEQUENCE</scope>
    <source>
        <strain evidence="2">SH1</strain>
    </source>
</reference>
<accession>A0A811JUW0</accession>
<evidence type="ECO:0008006" key="4">
    <source>
        <dbReference type="Google" id="ProtNLM"/>
    </source>
</evidence>
<evidence type="ECO:0000313" key="3">
    <source>
        <dbReference type="Proteomes" id="UP000614601"/>
    </source>
</evidence>
<dbReference type="EMBL" id="CAJFCW020000001">
    <property type="protein sequence ID" value="CAG9084184.1"/>
    <property type="molecule type" value="Genomic_DNA"/>
</dbReference>
<dbReference type="Proteomes" id="UP000783686">
    <property type="component" value="Unassembled WGS sequence"/>
</dbReference>
<name>A0A811JUW0_9BILA</name>
<proteinExistence type="predicted"/>
<protein>
    <recommendedName>
        <fullName evidence="4">DNA2/NAM7 helicase-like C-terminal domain-containing protein</fullName>
    </recommendedName>
</protein>
<dbReference type="Proteomes" id="UP000614601">
    <property type="component" value="Unassembled WGS sequence"/>
</dbReference>
<evidence type="ECO:0000313" key="2">
    <source>
        <dbReference type="EMBL" id="CAD5207059.1"/>
    </source>
</evidence>
<organism evidence="2 3">
    <name type="scientific">Bursaphelenchus okinawaensis</name>
    <dbReference type="NCBI Taxonomy" id="465554"/>
    <lineage>
        <taxon>Eukaryota</taxon>
        <taxon>Metazoa</taxon>
        <taxon>Ecdysozoa</taxon>
        <taxon>Nematoda</taxon>
        <taxon>Chromadorea</taxon>
        <taxon>Rhabditida</taxon>
        <taxon>Tylenchina</taxon>
        <taxon>Tylenchomorpha</taxon>
        <taxon>Aphelenchoidea</taxon>
        <taxon>Aphelenchoididae</taxon>
        <taxon>Bursaphelenchus</taxon>
    </lineage>
</organism>
<comment type="caution">
    <text evidence="2">The sequence shown here is derived from an EMBL/GenBank/DDBJ whole genome shotgun (WGS) entry which is preliminary data.</text>
</comment>
<gene>
    <name evidence="2" type="ORF">BOKJ2_LOCUS1743</name>
</gene>